<evidence type="ECO:0000313" key="9">
    <source>
        <dbReference type="EMBL" id="GIF89883.1"/>
    </source>
</evidence>
<evidence type="ECO:0000256" key="4">
    <source>
        <dbReference type="ARBA" id="ARBA00022692"/>
    </source>
</evidence>
<reference evidence="9 10" key="1">
    <citation type="submission" date="2021-01" db="EMBL/GenBank/DDBJ databases">
        <title>Whole genome shotgun sequence of Catellatospora chokoriensis NBRC 107358.</title>
        <authorList>
            <person name="Komaki H."/>
            <person name="Tamura T."/>
        </authorList>
    </citation>
    <scope>NUCLEOTIDE SEQUENCE [LARGE SCALE GENOMIC DNA]</scope>
    <source>
        <strain evidence="9 10">NBRC 107358</strain>
    </source>
</reference>
<evidence type="ECO:0000313" key="10">
    <source>
        <dbReference type="Proteomes" id="UP000619293"/>
    </source>
</evidence>
<dbReference type="PANTHER" id="PTHR30561">
    <property type="entry name" value="SMR FAMILY PROTON-DEPENDENT DRUG EFFLUX TRANSPORTER SUGE"/>
    <property type="match status" value="1"/>
</dbReference>
<dbReference type="Proteomes" id="UP000619293">
    <property type="component" value="Unassembled WGS sequence"/>
</dbReference>
<dbReference type="Gene3D" id="1.10.3730.20">
    <property type="match status" value="1"/>
</dbReference>
<keyword evidence="6 8" id="KW-0472">Membrane</keyword>
<keyword evidence="2" id="KW-0813">Transport</keyword>
<keyword evidence="10" id="KW-1185">Reference proteome</keyword>
<dbReference type="SUPFAM" id="SSF103481">
    <property type="entry name" value="Multidrug resistance efflux transporter EmrE"/>
    <property type="match status" value="1"/>
</dbReference>
<comment type="subcellular location">
    <subcellularLocation>
        <location evidence="1 7">Cell membrane</location>
        <topology evidence="1 7">Multi-pass membrane protein</topology>
    </subcellularLocation>
</comment>
<evidence type="ECO:0000256" key="8">
    <source>
        <dbReference type="SAM" id="Phobius"/>
    </source>
</evidence>
<dbReference type="InterPro" id="IPR045324">
    <property type="entry name" value="Small_multidrug_res"/>
</dbReference>
<dbReference type="FunFam" id="1.10.3730.20:FF:000001">
    <property type="entry name" value="Quaternary ammonium compound resistance transporter SugE"/>
    <property type="match status" value="1"/>
</dbReference>
<accession>A0A8J3K3Y0</accession>
<evidence type="ECO:0000256" key="1">
    <source>
        <dbReference type="ARBA" id="ARBA00004651"/>
    </source>
</evidence>
<keyword evidence="5 8" id="KW-1133">Transmembrane helix</keyword>
<dbReference type="InterPro" id="IPR037185">
    <property type="entry name" value="EmrE-like"/>
</dbReference>
<keyword evidence="3" id="KW-1003">Cell membrane</keyword>
<name>A0A8J3K3Y0_9ACTN</name>
<dbReference type="Pfam" id="PF00893">
    <property type="entry name" value="Multi_Drug_Res"/>
    <property type="match status" value="1"/>
</dbReference>
<dbReference type="GO" id="GO:0005886">
    <property type="term" value="C:plasma membrane"/>
    <property type="evidence" value="ECO:0007669"/>
    <property type="project" value="UniProtKB-SubCell"/>
</dbReference>
<evidence type="ECO:0000256" key="5">
    <source>
        <dbReference type="ARBA" id="ARBA00022989"/>
    </source>
</evidence>
<evidence type="ECO:0000256" key="2">
    <source>
        <dbReference type="ARBA" id="ARBA00022448"/>
    </source>
</evidence>
<feature type="transmembrane region" description="Helical" evidence="8">
    <location>
        <begin position="61"/>
        <end position="82"/>
    </location>
</feature>
<dbReference type="EMBL" id="BONG01000019">
    <property type="protein sequence ID" value="GIF89883.1"/>
    <property type="molecule type" value="Genomic_DNA"/>
</dbReference>
<feature type="transmembrane region" description="Helical" evidence="8">
    <location>
        <begin position="29"/>
        <end position="49"/>
    </location>
</feature>
<evidence type="ECO:0000256" key="6">
    <source>
        <dbReference type="ARBA" id="ARBA00023136"/>
    </source>
</evidence>
<dbReference type="GO" id="GO:0022857">
    <property type="term" value="F:transmembrane transporter activity"/>
    <property type="evidence" value="ECO:0007669"/>
    <property type="project" value="InterPro"/>
</dbReference>
<comment type="caution">
    <text evidence="9">The sequence shown here is derived from an EMBL/GenBank/DDBJ whole genome shotgun (WGS) entry which is preliminary data.</text>
</comment>
<organism evidence="9 10">
    <name type="scientific">Catellatospora chokoriensis</name>
    <dbReference type="NCBI Taxonomy" id="310353"/>
    <lineage>
        <taxon>Bacteria</taxon>
        <taxon>Bacillati</taxon>
        <taxon>Actinomycetota</taxon>
        <taxon>Actinomycetes</taxon>
        <taxon>Micromonosporales</taxon>
        <taxon>Micromonosporaceae</taxon>
        <taxon>Catellatospora</taxon>
    </lineage>
</organism>
<protein>
    <submittedName>
        <fullName evidence="9">Cation transporter</fullName>
    </submittedName>
</protein>
<dbReference type="AlphaFoldDB" id="A0A8J3K3Y0"/>
<evidence type="ECO:0000256" key="3">
    <source>
        <dbReference type="ARBA" id="ARBA00022475"/>
    </source>
</evidence>
<keyword evidence="4 7" id="KW-0812">Transmembrane</keyword>
<proteinExistence type="inferred from homology"/>
<gene>
    <name evidence="9" type="ORF">Cch02nite_33270</name>
</gene>
<sequence>MSRVIYLMLAGAILAEVIATVCLRASAGFTKALPSVVVVVGYVTAFVLLSQVLKRGMALGLAYGVWAGIGVALVALAGVVFFQDRFSWLQVAGLALVAAGVVALELGQQH</sequence>
<feature type="transmembrane region" description="Helical" evidence="8">
    <location>
        <begin position="88"/>
        <end position="107"/>
    </location>
</feature>
<comment type="similarity">
    <text evidence="7">Belongs to the drug/metabolite transporter (DMT) superfamily. Small multidrug resistance (SMR) (TC 2.A.7.1) family.</text>
</comment>
<dbReference type="PANTHER" id="PTHR30561:SF1">
    <property type="entry name" value="MULTIDRUG TRANSPORTER EMRE"/>
    <property type="match status" value="1"/>
</dbReference>
<evidence type="ECO:0000256" key="7">
    <source>
        <dbReference type="RuleBase" id="RU003942"/>
    </source>
</evidence>
<dbReference type="InterPro" id="IPR000390">
    <property type="entry name" value="Small_drug/metabolite_transptr"/>
</dbReference>